<comment type="caution">
    <text evidence="2">The sequence shown here is derived from an EMBL/GenBank/DDBJ whole genome shotgun (WGS) entry which is preliminary data.</text>
</comment>
<dbReference type="Pfam" id="PF00353">
    <property type="entry name" value="HemolysinCabind"/>
    <property type="match status" value="2"/>
</dbReference>
<organism evidence="2 3">
    <name type="scientific">Nonomuraea dietziae</name>
    <dbReference type="NCBI Taxonomy" id="65515"/>
    <lineage>
        <taxon>Bacteria</taxon>
        <taxon>Bacillati</taxon>
        <taxon>Actinomycetota</taxon>
        <taxon>Actinomycetes</taxon>
        <taxon>Streptosporangiales</taxon>
        <taxon>Streptosporangiaceae</taxon>
        <taxon>Nonomuraea</taxon>
    </lineage>
</organism>
<protein>
    <submittedName>
        <fullName evidence="2">Ca2+-binding RTX toxin-like protein</fullName>
    </submittedName>
</protein>
<evidence type="ECO:0000313" key="3">
    <source>
        <dbReference type="Proteomes" id="UP000579945"/>
    </source>
</evidence>
<name>A0A7W5V5F1_9ACTN</name>
<keyword evidence="1" id="KW-0732">Signal</keyword>
<dbReference type="InterPro" id="IPR001343">
    <property type="entry name" value="Hemolysn_Ca-bd"/>
</dbReference>
<dbReference type="SUPFAM" id="SSF51120">
    <property type="entry name" value="beta-Roll"/>
    <property type="match status" value="1"/>
</dbReference>
<reference evidence="2 3" key="1">
    <citation type="submission" date="2020-08" db="EMBL/GenBank/DDBJ databases">
        <title>Sequencing the genomes of 1000 actinobacteria strains.</title>
        <authorList>
            <person name="Klenk H.-P."/>
        </authorList>
    </citation>
    <scope>NUCLEOTIDE SEQUENCE [LARGE SCALE GENOMIC DNA]</scope>
    <source>
        <strain evidence="2 3">DSM 44320</strain>
    </source>
</reference>
<dbReference type="Gene3D" id="2.150.10.10">
    <property type="entry name" value="Serralysin-like metalloprotease, C-terminal"/>
    <property type="match status" value="1"/>
</dbReference>
<sequence length="187" mass="18741">MKLNLGRRTGLRALATGALLAIPLATVGATPAMAATNVVAISGKLSVNSSNIGDEINISVEGGFLVVRNFKDTLLAGSFTCANLDANTVRCNSAGITNILVNTQGGADTVRNNTTLPLRGFLGPGGDVFSGGSARDFVSGDGDNDIIDGNGGSDILLGNDGGFDQVFGGAGTDLCDAEAETSCEADA</sequence>
<dbReference type="AlphaFoldDB" id="A0A7W5V5F1"/>
<keyword evidence="3" id="KW-1185">Reference proteome</keyword>
<dbReference type="GeneID" id="95387639"/>
<dbReference type="RefSeq" id="WP_221240942.1">
    <property type="nucleotide sequence ID" value="NZ_JACIBV010000001.1"/>
</dbReference>
<dbReference type="GO" id="GO:0005509">
    <property type="term" value="F:calcium ion binding"/>
    <property type="evidence" value="ECO:0007669"/>
    <property type="project" value="InterPro"/>
</dbReference>
<feature type="signal peptide" evidence="1">
    <location>
        <begin position="1"/>
        <end position="34"/>
    </location>
</feature>
<dbReference type="InterPro" id="IPR011049">
    <property type="entry name" value="Serralysin-like_metalloprot_C"/>
</dbReference>
<dbReference type="Proteomes" id="UP000579945">
    <property type="component" value="Unassembled WGS sequence"/>
</dbReference>
<feature type="chain" id="PRO_5030580226" evidence="1">
    <location>
        <begin position="35"/>
        <end position="187"/>
    </location>
</feature>
<evidence type="ECO:0000256" key="1">
    <source>
        <dbReference type="SAM" id="SignalP"/>
    </source>
</evidence>
<gene>
    <name evidence="2" type="ORF">FHR33_001050</name>
</gene>
<proteinExistence type="predicted"/>
<dbReference type="EMBL" id="JACIBV010000001">
    <property type="protein sequence ID" value="MBB3725190.1"/>
    <property type="molecule type" value="Genomic_DNA"/>
</dbReference>
<accession>A0A7W5V5F1</accession>
<evidence type="ECO:0000313" key="2">
    <source>
        <dbReference type="EMBL" id="MBB3725190.1"/>
    </source>
</evidence>